<sequence length="55" mass="5733">MPFDSDDVIWGTLLSICGMNGNVEVAEKAASACSFEIGPSRLVGLCSFVECVCGC</sequence>
<evidence type="ECO:0000313" key="1">
    <source>
        <dbReference type="EMBL" id="KAL3629494.1"/>
    </source>
</evidence>
<dbReference type="AlphaFoldDB" id="A0ABD3CJT3"/>
<accession>A0ABD3CJT3</accession>
<reference evidence="2" key="1">
    <citation type="journal article" date="2024" name="IScience">
        <title>Strigolactones Initiate the Formation of Haustorium-like Structures in Castilleja.</title>
        <authorList>
            <person name="Buerger M."/>
            <person name="Peterson D."/>
            <person name="Chory J."/>
        </authorList>
    </citation>
    <scope>NUCLEOTIDE SEQUENCE [LARGE SCALE GENOMIC DNA]</scope>
</reference>
<organism evidence="1 2">
    <name type="scientific">Castilleja foliolosa</name>
    <dbReference type="NCBI Taxonomy" id="1961234"/>
    <lineage>
        <taxon>Eukaryota</taxon>
        <taxon>Viridiplantae</taxon>
        <taxon>Streptophyta</taxon>
        <taxon>Embryophyta</taxon>
        <taxon>Tracheophyta</taxon>
        <taxon>Spermatophyta</taxon>
        <taxon>Magnoliopsida</taxon>
        <taxon>eudicotyledons</taxon>
        <taxon>Gunneridae</taxon>
        <taxon>Pentapetalae</taxon>
        <taxon>asterids</taxon>
        <taxon>lamiids</taxon>
        <taxon>Lamiales</taxon>
        <taxon>Orobanchaceae</taxon>
        <taxon>Pedicularideae</taxon>
        <taxon>Castillejinae</taxon>
        <taxon>Castilleja</taxon>
    </lineage>
</organism>
<dbReference type="Proteomes" id="UP001632038">
    <property type="component" value="Unassembled WGS sequence"/>
</dbReference>
<comment type="caution">
    <text evidence="1">The sequence shown here is derived from an EMBL/GenBank/DDBJ whole genome shotgun (WGS) entry which is preliminary data.</text>
</comment>
<dbReference type="EMBL" id="JAVIJP010000034">
    <property type="protein sequence ID" value="KAL3629494.1"/>
    <property type="molecule type" value="Genomic_DNA"/>
</dbReference>
<protein>
    <recommendedName>
        <fullName evidence="3">Pentatricopeptide repeat-containing protein</fullName>
    </recommendedName>
</protein>
<evidence type="ECO:0008006" key="3">
    <source>
        <dbReference type="Google" id="ProtNLM"/>
    </source>
</evidence>
<keyword evidence="2" id="KW-1185">Reference proteome</keyword>
<proteinExistence type="predicted"/>
<evidence type="ECO:0000313" key="2">
    <source>
        <dbReference type="Proteomes" id="UP001632038"/>
    </source>
</evidence>
<gene>
    <name evidence="1" type="ORF">CASFOL_026716</name>
</gene>
<name>A0ABD3CJT3_9LAMI</name>